<evidence type="ECO:0000313" key="3">
    <source>
        <dbReference type="EMBL" id="KAK9909736.1"/>
    </source>
</evidence>
<feature type="region of interest" description="Disordered" evidence="2">
    <location>
        <begin position="52"/>
        <end position="109"/>
    </location>
</feature>
<feature type="region of interest" description="Disordered" evidence="2">
    <location>
        <begin position="386"/>
        <end position="430"/>
    </location>
</feature>
<keyword evidence="1" id="KW-0677">Repeat</keyword>
<dbReference type="PANTHER" id="PTHR47801">
    <property type="entry name" value="OS05G0145600 PROTEIN"/>
    <property type="match status" value="1"/>
</dbReference>
<evidence type="ECO:0000313" key="4">
    <source>
        <dbReference type="Proteomes" id="UP001491310"/>
    </source>
</evidence>
<gene>
    <name evidence="3" type="ORF">WJX75_006740</name>
</gene>
<keyword evidence="4" id="KW-1185">Reference proteome</keyword>
<evidence type="ECO:0008006" key="5">
    <source>
        <dbReference type="Google" id="ProtNLM"/>
    </source>
</evidence>
<feature type="compositionally biased region" description="Acidic residues" evidence="2">
    <location>
        <begin position="492"/>
        <end position="502"/>
    </location>
</feature>
<dbReference type="InterPro" id="IPR002885">
    <property type="entry name" value="PPR_rpt"/>
</dbReference>
<feature type="compositionally biased region" description="Acidic residues" evidence="2">
    <location>
        <begin position="470"/>
        <end position="481"/>
    </location>
</feature>
<dbReference type="Gene3D" id="1.25.40.10">
    <property type="entry name" value="Tetratricopeptide repeat domain"/>
    <property type="match status" value="1"/>
</dbReference>
<dbReference type="Pfam" id="PF01535">
    <property type="entry name" value="PPR"/>
    <property type="match status" value="1"/>
</dbReference>
<organism evidence="3 4">
    <name type="scientific">Coccomyxa subellipsoidea</name>
    <dbReference type="NCBI Taxonomy" id="248742"/>
    <lineage>
        <taxon>Eukaryota</taxon>
        <taxon>Viridiplantae</taxon>
        <taxon>Chlorophyta</taxon>
        <taxon>core chlorophytes</taxon>
        <taxon>Trebouxiophyceae</taxon>
        <taxon>Trebouxiophyceae incertae sedis</taxon>
        <taxon>Coccomyxaceae</taxon>
        <taxon>Coccomyxa</taxon>
    </lineage>
</organism>
<protein>
    <recommendedName>
        <fullName evidence="5">Pentacotripeptide-repeat region of PRORP domain-containing protein</fullName>
    </recommendedName>
</protein>
<feature type="compositionally biased region" description="Low complexity" evidence="2">
    <location>
        <begin position="482"/>
        <end position="491"/>
    </location>
</feature>
<feature type="region of interest" description="Disordered" evidence="2">
    <location>
        <begin position="446"/>
        <end position="504"/>
    </location>
</feature>
<dbReference type="EMBL" id="JALJOT010000006">
    <property type="protein sequence ID" value="KAK9909736.1"/>
    <property type="molecule type" value="Genomic_DNA"/>
</dbReference>
<feature type="compositionally biased region" description="Low complexity" evidence="2">
    <location>
        <begin position="387"/>
        <end position="396"/>
    </location>
</feature>
<accession>A0ABR2YRT1</accession>
<dbReference type="PANTHER" id="PTHR47801:SF1">
    <property type="entry name" value="OS05G0145600 PROTEIN"/>
    <property type="match status" value="1"/>
</dbReference>
<evidence type="ECO:0000256" key="2">
    <source>
        <dbReference type="SAM" id="MobiDB-lite"/>
    </source>
</evidence>
<dbReference type="InterPro" id="IPR011990">
    <property type="entry name" value="TPR-like_helical_dom_sf"/>
</dbReference>
<feature type="compositionally biased region" description="Polar residues" evidence="2">
    <location>
        <begin position="455"/>
        <end position="464"/>
    </location>
</feature>
<comment type="caution">
    <text evidence="3">The sequence shown here is derived from an EMBL/GenBank/DDBJ whole genome shotgun (WGS) entry which is preliminary data.</text>
</comment>
<sequence>MPCVVPSSLVRFRATLTESQLQRLAWRLASLVGPGDQRSDLHTCALASASASEPDWADDGNFRAEPATAPVQDEAYDYRSSAPGHPPRPNMRPPRNHREGPPPPGGRDLVDYFMLANEVATARRTYLLRDIMEEMALNGIAPDRQFLESAIRFSLQSSRVGDCFYYFEEMQRRGMQPSDRIKSSLVSVLARTGDMSAALEVLKEVQPSAHENGYQLSLAIVNAFGEKGNVAAVREHLQSFLRLYGNAPNAVTYGYMALIKAYRKKPFGDRAEFAREVLAALAEAQAAIAASPVPQKAWALPPAALFALQKYGCHEAVVELFESIPQADKEIPTSWAYTHTIISYIKDATGIFRWPTSEVELRRALKSEWTKFLKEKHEARRAREAAEAASAASAAAPEQATVTVPDQEAASKPQQELSSEPDQETSSEPELATVIVPDEALASAPEQAMTGEPDQATNWDTRGNASGEDSSSEDDDDEGGFDDVSSNISSDDSSDDESDDVSEPTRDDVLFQHQWSSNTPLLGPAGEALKLARMREVKWVPREAYSKLRYQYLKGLANRDSWERAIALHAEMNQKGLELPASELLEFIEASIQMEAMGCRGALQVGVDLLDRFGQVGFKRKFINALVGSHLLRFAVQRHVGNLSLAHKLWDLLIAQGDVPERPSCRAYLLAMEQREPDSPQLPKVTEIVLKEYGVVNRPKRFGAKLRAERKQAEAAAAEGG</sequence>
<name>A0ABR2YRT1_9CHLO</name>
<proteinExistence type="predicted"/>
<evidence type="ECO:0000256" key="1">
    <source>
        <dbReference type="ARBA" id="ARBA00022737"/>
    </source>
</evidence>
<reference evidence="3 4" key="1">
    <citation type="journal article" date="2024" name="Nat. Commun.">
        <title>Phylogenomics reveals the evolutionary origins of lichenization in chlorophyte algae.</title>
        <authorList>
            <person name="Puginier C."/>
            <person name="Libourel C."/>
            <person name="Otte J."/>
            <person name="Skaloud P."/>
            <person name="Haon M."/>
            <person name="Grisel S."/>
            <person name="Petersen M."/>
            <person name="Berrin J.G."/>
            <person name="Delaux P.M."/>
            <person name="Dal Grande F."/>
            <person name="Keller J."/>
        </authorList>
    </citation>
    <scope>NUCLEOTIDE SEQUENCE [LARGE SCALE GENOMIC DNA]</scope>
    <source>
        <strain evidence="3 4">SAG 216-7</strain>
    </source>
</reference>
<dbReference type="Proteomes" id="UP001491310">
    <property type="component" value="Unassembled WGS sequence"/>
</dbReference>